<evidence type="ECO:0000313" key="2">
    <source>
        <dbReference type="EMBL" id="OGK19735.1"/>
    </source>
</evidence>
<name>A0A1F7GLP0_9BACT</name>
<proteinExistence type="predicted"/>
<reference evidence="2 3" key="1">
    <citation type="journal article" date="2016" name="Nat. Commun.">
        <title>Thousands of microbial genomes shed light on interconnected biogeochemical processes in an aquifer system.</title>
        <authorList>
            <person name="Anantharaman K."/>
            <person name="Brown C.T."/>
            <person name="Hug L.A."/>
            <person name="Sharon I."/>
            <person name="Castelle C.J."/>
            <person name="Probst A.J."/>
            <person name="Thomas B.C."/>
            <person name="Singh A."/>
            <person name="Wilkins M.J."/>
            <person name="Karaoz U."/>
            <person name="Brodie E.L."/>
            <person name="Williams K.H."/>
            <person name="Hubbard S.S."/>
            <person name="Banfield J.F."/>
        </authorList>
    </citation>
    <scope>NUCLEOTIDE SEQUENCE [LARGE SCALE GENOMIC DNA]</scope>
</reference>
<dbReference type="Proteomes" id="UP000176850">
    <property type="component" value="Unassembled WGS sequence"/>
</dbReference>
<keyword evidence="1" id="KW-0472">Membrane</keyword>
<evidence type="ECO:0000256" key="1">
    <source>
        <dbReference type="SAM" id="Phobius"/>
    </source>
</evidence>
<evidence type="ECO:0000313" key="3">
    <source>
        <dbReference type="Proteomes" id="UP000176850"/>
    </source>
</evidence>
<protein>
    <submittedName>
        <fullName evidence="2">Uncharacterized protein</fullName>
    </submittedName>
</protein>
<feature type="transmembrane region" description="Helical" evidence="1">
    <location>
        <begin position="6"/>
        <end position="26"/>
    </location>
</feature>
<gene>
    <name evidence="2" type="ORF">A2799_00980</name>
</gene>
<dbReference type="AlphaFoldDB" id="A0A1F7GLP0"/>
<keyword evidence="1" id="KW-0812">Transmembrane</keyword>
<accession>A0A1F7GLP0</accession>
<keyword evidence="1" id="KW-1133">Transmembrane helix</keyword>
<comment type="caution">
    <text evidence="2">The sequence shown here is derived from an EMBL/GenBank/DDBJ whole genome shotgun (WGS) entry which is preliminary data.</text>
</comment>
<organism evidence="2 3">
    <name type="scientific">Candidatus Roizmanbacteria bacterium RIFCSPHIGHO2_01_FULL_39_24</name>
    <dbReference type="NCBI Taxonomy" id="1802032"/>
    <lineage>
        <taxon>Bacteria</taxon>
        <taxon>Candidatus Roizmaniibacteriota</taxon>
    </lineage>
</organism>
<sequence length="62" mass="7062">MNQKELLIVSITIFVTIMTWIVADIYHISTTQKFMAVESPVSTLGTSKIDVTILDILQKRHE</sequence>
<dbReference type="EMBL" id="MFZH01000006">
    <property type="protein sequence ID" value="OGK19735.1"/>
    <property type="molecule type" value="Genomic_DNA"/>
</dbReference>